<evidence type="ECO:0008006" key="4">
    <source>
        <dbReference type="Google" id="ProtNLM"/>
    </source>
</evidence>
<gene>
    <name evidence="2" type="ORF">ETSY2_26850</name>
</gene>
<organism evidence="2 3">
    <name type="scientific">Candidatus Entotheonella gemina</name>
    <dbReference type="NCBI Taxonomy" id="1429439"/>
    <lineage>
        <taxon>Bacteria</taxon>
        <taxon>Pseudomonadati</taxon>
        <taxon>Nitrospinota/Tectimicrobiota group</taxon>
        <taxon>Candidatus Tectimicrobiota</taxon>
        <taxon>Candidatus Entotheonellia</taxon>
        <taxon>Candidatus Entotheonellales</taxon>
        <taxon>Candidatus Entotheonellaceae</taxon>
        <taxon>Candidatus Entotheonella</taxon>
    </lineage>
</organism>
<keyword evidence="1" id="KW-0732">Signal</keyword>
<sequence length="624" mass="70768">MKKTAVVLAFVWTALMLHPYMAVAEPAPQPLACDYRETRGINPKTKKPYTPHERHQEPFDGGSITKAEVKACLKAKKTIKNHHIVFEDYRDACQELGDYDIPLLIEGGVMHAKTPYDDASTPWYEDKTDDTGGIRLDVFRYLRSNDASDLSEDERRQCGIDNQEAPIIVIRAPIQWQGVRIDSSIWTSSAFTFSKRVGFSRTTFSGRSTNFRDTTFSGETDFSRTNFSGEITDFSHTNFSERSTDFSHTNFSGRSTDFSRSNFSRRSTDFNNANFSGEITDFSHTNFSGEITDFSRTNFSGESTNFNSTIFSGKTTDFNNANFSGRIYFIRSIFSGDTDFSSTIFSGITYFVHTIFSGDTDFSRTTFSISTDFSRATFSGRSTDFNRATFSGRSTDFSHAKFEANINFRNTRVTETLIFDSSSWEKRLDLRGMSAKRFRWDSTQNPSLVQGVVDMREAWIGLATFKEILFQNLVDFSRTKYGVSSFFGITGTSVERLPSGAVSRDVRDKLTDIVKQKFTGKDTLLDHLHKTIGEKLPDQYQSLILKQAVSWRWEPIKDAPTALRFENNTLEKEADLLHVTFQAPVHLINNRFCNHSRSHRCGVCLWRPIGAAMPLLQSDPASCL</sequence>
<dbReference type="EMBL" id="AZHX01001125">
    <property type="protein sequence ID" value="ETX04783.1"/>
    <property type="molecule type" value="Genomic_DNA"/>
</dbReference>
<proteinExistence type="predicted"/>
<dbReference type="Proteomes" id="UP000019140">
    <property type="component" value="Unassembled WGS sequence"/>
</dbReference>
<feature type="chain" id="PRO_5004844767" description="Pentapeptide repeat-containing protein" evidence="1">
    <location>
        <begin position="25"/>
        <end position="624"/>
    </location>
</feature>
<protein>
    <recommendedName>
        <fullName evidence="4">Pentapeptide repeat-containing protein</fullName>
    </recommendedName>
</protein>
<evidence type="ECO:0000313" key="2">
    <source>
        <dbReference type="EMBL" id="ETX04783.1"/>
    </source>
</evidence>
<dbReference type="Pfam" id="PF13576">
    <property type="entry name" value="Pentapeptide_3"/>
    <property type="match status" value="1"/>
</dbReference>
<comment type="caution">
    <text evidence="2">The sequence shown here is derived from an EMBL/GenBank/DDBJ whole genome shotgun (WGS) entry which is preliminary data.</text>
</comment>
<keyword evidence="3" id="KW-1185">Reference proteome</keyword>
<dbReference type="Gene3D" id="2.160.20.80">
    <property type="entry name" value="E3 ubiquitin-protein ligase SopA"/>
    <property type="match status" value="1"/>
</dbReference>
<evidence type="ECO:0000313" key="3">
    <source>
        <dbReference type="Proteomes" id="UP000019140"/>
    </source>
</evidence>
<evidence type="ECO:0000256" key="1">
    <source>
        <dbReference type="SAM" id="SignalP"/>
    </source>
</evidence>
<dbReference type="InterPro" id="IPR001646">
    <property type="entry name" value="5peptide_repeat"/>
</dbReference>
<feature type="signal peptide" evidence="1">
    <location>
        <begin position="1"/>
        <end position="24"/>
    </location>
</feature>
<dbReference type="AlphaFoldDB" id="W4M3Q3"/>
<name>W4M3Q3_9BACT</name>
<dbReference type="HOGENOM" id="CLU_437885_0_0_7"/>
<accession>W4M3Q3</accession>
<reference evidence="2 3" key="1">
    <citation type="journal article" date="2014" name="Nature">
        <title>An environmental bacterial taxon with a large and distinct metabolic repertoire.</title>
        <authorList>
            <person name="Wilson M.C."/>
            <person name="Mori T."/>
            <person name="Ruckert C."/>
            <person name="Uria A.R."/>
            <person name="Helf M.J."/>
            <person name="Takada K."/>
            <person name="Gernert C."/>
            <person name="Steffens U.A."/>
            <person name="Heycke N."/>
            <person name="Schmitt S."/>
            <person name="Rinke C."/>
            <person name="Helfrich E.J."/>
            <person name="Brachmann A.O."/>
            <person name="Gurgui C."/>
            <person name="Wakimoto T."/>
            <person name="Kracht M."/>
            <person name="Crusemann M."/>
            <person name="Hentschel U."/>
            <person name="Abe I."/>
            <person name="Matsunaga S."/>
            <person name="Kalinowski J."/>
            <person name="Takeyama H."/>
            <person name="Piel J."/>
        </authorList>
    </citation>
    <scope>NUCLEOTIDE SEQUENCE [LARGE SCALE GENOMIC DNA]</scope>
    <source>
        <strain evidence="3">TSY2</strain>
    </source>
</reference>